<reference evidence="1" key="1">
    <citation type="submission" date="2024-09" db="EMBL/GenBank/DDBJ databases">
        <title>Black Yeasts Isolated from many extreme environments.</title>
        <authorList>
            <person name="Coleine C."/>
            <person name="Stajich J.E."/>
            <person name="Selbmann L."/>
        </authorList>
    </citation>
    <scope>NUCLEOTIDE SEQUENCE</scope>
    <source>
        <strain evidence="1">CCFEE 5737</strain>
    </source>
</reference>
<dbReference type="Proteomes" id="UP001186974">
    <property type="component" value="Unassembled WGS sequence"/>
</dbReference>
<protein>
    <submittedName>
        <fullName evidence="1">Uncharacterized protein</fullName>
    </submittedName>
</protein>
<proteinExistence type="predicted"/>
<accession>A0ACC3CTS6</accession>
<comment type="caution">
    <text evidence="1">The sequence shown here is derived from an EMBL/GenBank/DDBJ whole genome shotgun (WGS) entry which is preliminary data.</text>
</comment>
<organism evidence="1 2">
    <name type="scientific">Coniosporium uncinatum</name>
    <dbReference type="NCBI Taxonomy" id="93489"/>
    <lineage>
        <taxon>Eukaryota</taxon>
        <taxon>Fungi</taxon>
        <taxon>Dikarya</taxon>
        <taxon>Ascomycota</taxon>
        <taxon>Pezizomycotina</taxon>
        <taxon>Dothideomycetes</taxon>
        <taxon>Dothideomycetes incertae sedis</taxon>
        <taxon>Coniosporium</taxon>
    </lineage>
</organism>
<sequence>MPAESQNPSADPRDPERIAGAHDTALLIPCYKSAKIIGPTLDAALKIFPASHIFVIANGNSPTPLDNTEEV</sequence>
<dbReference type="EMBL" id="JAWDJW010011857">
    <property type="protein sequence ID" value="KAK3044502.1"/>
    <property type="molecule type" value="Genomic_DNA"/>
</dbReference>
<evidence type="ECO:0000313" key="1">
    <source>
        <dbReference type="EMBL" id="KAK3044502.1"/>
    </source>
</evidence>
<feature type="non-terminal residue" evidence="1">
    <location>
        <position position="71"/>
    </location>
</feature>
<gene>
    <name evidence="1" type="ORF">LTS18_001125</name>
</gene>
<name>A0ACC3CTS6_9PEZI</name>
<evidence type="ECO:0000313" key="2">
    <source>
        <dbReference type="Proteomes" id="UP001186974"/>
    </source>
</evidence>
<keyword evidence="2" id="KW-1185">Reference proteome</keyword>